<dbReference type="Gene3D" id="3.60.20.10">
    <property type="entry name" value="Glutamine Phosphoribosylpyrophosphate, subunit 1, domain 1"/>
    <property type="match status" value="1"/>
</dbReference>
<feature type="domain" description="Glutamine amidotransferase type-2" evidence="8">
    <location>
        <begin position="2"/>
        <end position="213"/>
    </location>
</feature>
<evidence type="ECO:0000256" key="7">
    <source>
        <dbReference type="ARBA" id="ARBA00048741"/>
    </source>
</evidence>
<evidence type="ECO:0000313" key="9">
    <source>
        <dbReference type="EMBL" id="MER2491840.1"/>
    </source>
</evidence>
<dbReference type="Pfam" id="PF13537">
    <property type="entry name" value="GATase_7"/>
    <property type="match status" value="1"/>
</dbReference>
<dbReference type="EC" id="6.3.5.4" evidence="3"/>
<dbReference type="Pfam" id="PF00733">
    <property type="entry name" value="Asn_synthase"/>
    <property type="match status" value="1"/>
</dbReference>
<proteinExistence type="inferred from homology"/>
<dbReference type="PANTHER" id="PTHR43284:SF1">
    <property type="entry name" value="ASPARAGINE SYNTHETASE"/>
    <property type="match status" value="1"/>
</dbReference>
<dbReference type="NCBIfam" id="TIGR01536">
    <property type="entry name" value="asn_synth_AEB"/>
    <property type="match status" value="1"/>
</dbReference>
<gene>
    <name evidence="9" type="ORF">ABS311_08080</name>
</gene>
<accession>A0ABV1RGF9</accession>
<protein>
    <recommendedName>
        <fullName evidence="3">asparagine synthase (glutamine-hydrolyzing)</fullName>
        <ecNumber evidence="3">6.3.5.4</ecNumber>
    </recommendedName>
</protein>
<name>A0ABV1RGF9_9ALTE</name>
<dbReference type="Gene3D" id="3.40.50.620">
    <property type="entry name" value="HUPs"/>
    <property type="match status" value="1"/>
</dbReference>
<dbReference type="SUPFAM" id="SSF52402">
    <property type="entry name" value="Adenine nucleotide alpha hydrolases-like"/>
    <property type="match status" value="1"/>
</dbReference>
<evidence type="ECO:0000256" key="2">
    <source>
        <dbReference type="ARBA" id="ARBA00005752"/>
    </source>
</evidence>
<dbReference type="InterPro" id="IPR001962">
    <property type="entry name" value="Asn_synthase"/>
</dbReference>
<evidence type="ECO:0000259" key="8">
    <source>
        <dbReference type="PROSITE" id="PS51278"/>
    </source>
</evidence>
<dbReference type="InterPro" id="IPR006426">
    <property type="entry name" value="Asn_synth_AEB"/>
</dbReference>
<dbReference type="InterPro" id="IPR017539">
    <property type="entry name" value="XrtA_amidotfase"/>
</dbReference>
<dbReference type="Proteomes" id="UP001467690">
    <property type="component" value="Unassembled WGS sequence"/>
</dbReference>
<evidence type="ECO:0000256" key="6">
    <source>
        <dbReference type="ARBA" id="ARBA00022962"/>
    </source>
</evidence>
<dbReference type="RefSeq" id="WP_350401421.1">
    <property type="nucleotide sequence ID" value="NZ_JBELOE010000152.1"/>
</dbReference>
<comment type="pathway">
    <text evidence="1">Amino-acid biosynthesis; L-asparagine biosynthesis; L-asparagine from L-aspartate (L-Gln route): step 1/1.</text>
</comment>
<evidence type="ECO:0000256" key="5">
    <source>
        <dbReference type="ARBA" id="ARBA00022840"/>
    </source>
</evidence>
<dbReference type="PROSITE" id="PS51278">
    <property type="entry name" value="GATASE_TYPE_2"/>
    <property type="match status" value="1"/>
</dbReference>
<dbReference type="NCBIfam" id="TIGR03108">
    <property type="entry name" value="eps_aminotran_1"/>
    <property type="match status" value="1"/>
</dbReference>
<keyword evidence="4" id="KW-0547">Nucleotide-binding</keyword>
<evidence type="ECO:0000256" key="1">
    <source>
        <dbReference type="ARBA" id="ARBA00005187"/>
    </source>
</evidence>
<dbReference type="InterPro" id="IPR014729">
    <property type="entry name" value="Rossmann-like_a/b/a_fold"/>
</dbReference>
<dbReference type="InterPro" id="IPR033738">
    <property type="entry name" value="AsnB_N"/>
</dbReference>
<dbReference type="PANTHER" id="PTHR43284">
    <property type="entry name" value="ASPARAGINE SYNTHETASE (GLUTAMINE-HYDROLYZING)"/>
    <property type="match status" value="1"/>
</dbReference>
<evidence type="ECO:0000313" key="10">
    <source>
        <dbReference type="Proteomes" id="UP001467690"/>
    </source>
</evidence>
<evidence type="ECO:0000256" key="4">
    <source>
        <dbReference type="ARBA" id="ARBA00022741"/>
    </source>
</evidence>
<sequence>MCGIAGIFSFNSEQQIDQLLLEKMNNAQQHRGPNDQGYYNQNGVGLAHRRLSIIDLAGGHQPIFNEDGQVVVVFNGEIYNFQEVAEQLKSKGHIFSTHSDTETIVHAWEEWGVDCVQHLNGMFAFAIWDNHKKELFIARDRFGEKPLHYALVNNHLIFGSELKVLKQHPQCPTEIDPRAIEDYLTLGYVPDPKCIYKNIHKLEAGHYLHIQQQLPAEVKSEQYWDLPWHAPVYPAAEQAELQLIGKLKQAVDMRLVSEVPLGAFLSGGVDSSAIVAMMSQLQNSAVNTCAIGFDVPEFNETDFAQKVADRYKTNHHVEIIDHEDFELIDKLIQVYDEPYADSSALPTYRVCEMARKHVTVSLSGDGGDEIFAGYRRYKLHLNEELARQKIPLALRRPIFGTLGKIYPKADWAPRFLRAKTTFQSLAMSSAHAYLNSMSKIRADQRAKLYSKQFKQKLHGYDSRAVFDEVVNGKEFADPLKMAQYIDFKTWMPGDILTKVDRASMAHALEVRVPMLDHTFVEWAFRLPSATNLKNNQGKASLKSALEPHLPHDNLYREKMGFSIPLSAWLRGPLKEKLESVLQSDAMRLSGIFEHKNLLKMNSEHQSKRSDHGAALWTIMMLGLFLQRELHA</sequence>
<comment type="similarity">
    <text evidence="2">Belongs to the asparagine synthetase family.</text>
</comment>
<dbReference type="InterPro" id="IPR051786">
    <property type="entry name" value="ASN_synthetase/amidase"/>
</dbReference>
<keyword evidence="10" id="KW-1185">Reference proteome</keyword>
<dbReference type="InterPro" id="IPR029055">
    <property type="entry name" value="Ntn_hydrolases_N"/>
</dbReference>
<keyword evidence="5" id="KW-0067">ATP-binding</keyword>
<reference evidence="9 10" key="1">
    <citation type="submission" date="2024-06" db="EMBL/GenBank/DDBJ databases">
        <authorList>
            <person name="Chen R.Y."/>
        </authorList>
    </citation>
    <scope>NUCLEOTIDE SEQUENCE [LARGE SCALE GENOMIC DNA]</scope>
    <source>
        <strain evidence="9 10">D2</strain>
    </source>
</reference>
<comment type="catalytic activity">
    <reaction evidence="7">
        <text>L-aspartate + L-glutamine + ATP + H2O = L-asparagine + L-glutamate + AMP + diphosphate + H(+)</text>
        <dbReference type="Rhea" id="RHEA:12228"/>
        <dbReference type="ChEBI" id="CHEBI:15377"/>
        <dbReference type="ChEBI" id="CHEBI:15378"/>
        <dbReference type="ChEBI" id="CHEBI:29985"/>
        <dbReference type="ChEBI" id="CHEBI:29991"/>
        <dbReference type="ChEBI" id="CHEBI:30616"/>
        <dbReference type="ChEBI" id="CHEBI:33019"/>
        <dbReference type="ChEBI" id="CHEBI:58048"/>
        <dbReference type="ChEBI" id="CHEBI:58359"/>
        <dbReference type="ChEBI" id="CHEBI:456215"/>
        <dbReference type="EC" id="6.3.5.4"/>
    </reaction>
</comment>
<dbReference type="CDD" id="cd00712">
    <property type="entry name" value="AsnB"/>
    <property type="match status" value="1"/>
</dbReference>
<dbReference type="SUPFAM" id="SSF56235">
    <property type="entry name" value="N-terminal nucleophile aminohydrolases (Ntn hydrolases)"/>
    <property type="match status" value="1"/>
</dbReference>
<dbReference type="EMBL" id="JBELOE010000152">
    <property type="protein sequence ID" value="MER2491840.1"/>
    <property type="molecule type" value="Genomic_DNA"/>
</dbReference>
<comment type="caution">
    <text evidence="9">The sequence shown here is derived from an EMBL/GenBank/DDBJ whole genome shotgun (WGS) entry which is preliminary data.</text>
</comment>
<organism evidence="9 10">
    <name type="scientific">Catenovulum sediminis</name>
    <dbReference type="NCBI Taxonomy" id="1740262"/>
    <lineage>
        <taxon>Bacteria</taxon>
        <taxon>Pseudomonadati</taxon>
        <taxon>Pseudomonadota</taxon>
        <taxon>Gammaproteobacteria</taxon>
        <taxon>Alteromonadales</taxon>
        <taxon>Alteromonadaceae</taxon>
        <taxon>Catenovulum</taxon>
    </lineage>
</organism>
<dbReference type="InterPro" id="IPR017932">
    <property type="entry name" value="GATase_2_dom"/>
</dbReference>
<dbReference type="PIRSF" id="PIRSF001589">
    <property type="entry name" value="Asn_synthetase_glu-h"/>
    <property type="match status" value="1"/>
</dbReference>
<dbReference type="CDD" id="cd01991">
    <property type="entry name" value="Asn_synthase_B_C"/>
    <property type="match status" value="1"/>
</dbReference>
<evidence type="ECO:0000256" key="3">
    <source>
        <dbReference type="ARBA" id="ARBA00012737"/>
    </source>
</evidence>
<keyword evidence="6" id="KW-0315">Glutamine amidotransferase</keyword>